<sequence length="36" mass="4170">MSRLRMTNTSLHFSGTDVPLRTAYAMRRRAEGRGSW</sequence>
<gene>
    <name evidence="1" type="ORF">F4560_006984</name>
</gene>
<proteinExistence type="predicted"/>
<dbReference type="Proteomes" id="UP000552097">
    <property type="component" value="Unassembled WGS sequence"/>
</dbReference>
<accession>A0A7W9HS82</accession>
<dbReference type="EMBL" id="JACHMO010000001">
    <property type="protein sequence ID" value="MBB5807216.1"/>
    <property type="molecule type" value="Genomic_DNA"/>
</dbReference>
<name>A0A7W9HS82_9PSEU</name>
<keyword evidence="2" id="KW-1185">Reference proteome</keyword>
<reference evidence="1 2" key="1">
    <citation type="submission" date="2020-08" db="EMBL/GenBank/DDBJ databases">
        <title>Sequencing the genomes of 1000 actinobacteria strains.</title>
        <authorList>
            <person name="Klenk H.-P."/>
        </authorList>
    </citation>
    <scope>NUCLEOTIDE SEQUENCE [LARGE SCALE GENOMIC DNA]</scope>
    <source>
        <strain evidence="1 2">DSM 45486</strain>
    </source>
</reference>
<protein>
    <submittedName>
        <fullName evidence="1">Uncharacterized protein</fullName>
    </submittedName>
</protein>
<comment type="caution">
    <text evidence="1">The sequence shown here is derived from an EMBL/GenBank/DDBJ whole genome shotgun (WGS) entry which is preliminary data.</text>
</comment>
<organism evidence="1 2">
    <name type="scientific">Saccharothrix ecbatanensis</name>
    <dbReference type="NCBI Taxonomy" id="1105145"/>
    <lineage>
        <taxon>Bacteria</taxon>
        <taxon>Bacillati</taxon>
        <taxon>Actinomycetota</taxon>
        <taxon>Actinomycetes</taxon>
        <taxon>Pseudonocardiales</taxon>
        <taxon>Pseudonocardiaceae</taxon>
        <taxon>Saccharothrix</taxon>
    </lineage>
</organism>
<dbReference type="AlphaFoldDB" id="A0A7W9HS82"/>
<evidence type="ECO:0000313" key="1">
    <source>
        <dbReference type="EMBL" id="MBB5807216.1"/>
    </source>
</evidence>
<evidence type="ECO:0000313" key="2">
    <source>
        <dbReference type="Proteomes" id="UP000552097"/>
    </source>
</evidence>